<accession>A0A0C9TD06</accession>
<feature type="domain" description="Fungal-type protein kinase" evidence="2">
    <location>
        <begin position="21"/>
        <end position="55"/>
    </location>
</feature>
<evidence type="ECO:0000313" key="3">
    <source>
        <dbReference type="EMBL" id="KIJ05116.1"/>
    </source>
</evidence>
<dbReference type="SUPFAM" id="SSF56112">
    <property type="entry name" value="Protein kinase-like (PK-like)"/>
    <property type="match status" value="1"/>
</dbReference>
<dbReference type="InterPro" id="IPR040976">
    <property type="entry name" value="Pkinase_fungal"/>
</dbReference>
<feature type="region of interest" description="Disordered" evidence="1">
    <location>
        <begin position="1"/>
        <end position="20"/>
    </location>
</feature>
<dbReference type="AlphaFoldDB" id="A0A0C9TD06"/>
<protein>
    <recommendedName>
        <fullName evidence="2">Fungal-type protein kinase domain-containing protein</fullName>
    </recommendedName>
</protein>
<dbReference type="Pfam" id="PF17667">
    <property type="entry name" value="Pkinase_fungal"/>
    <property type="match status" value="1"/>
</dbReference>
<sequence>MDRLKPNEVPMTSQTPGPFKADRTGTTAYMSIEVLLGRGHTHFDDMESFFYVLLLFFLSYDGPMSKGKLLQAHDRGFTLQFGRPAHIHTWSPAFLKWSVEDMNSAADYKKALFGADRWGDYLIQVAMLFSSRWGHIDLRRSIMKLLTQCWKLFGDQKSPGKVSHEQFIGVLNEWLETNEQPPQGCNNCPFSVSLLHPGQLAWSLSPTNRTKTASKWSDGRAMMKAVGDRWVRPTGSSMRVDASCHDFPAVTERIGEW</sequence>
<keyword evidence="4" id="KW-1185">Reference proteome</keyword>
<dbReference type="EMBL" id="KN821229">
    <property type="protein sequence ID" value="KIJ05116.1"/>
    <property type="molecule type" value="Genomic_DNA"/>
</dbReference>
<evidence type="ECO:0000256" key="1">
    <source>
        <dbReference type="SAM" id="MobiDB-lite"/>
    </source>
</evidence>
<dbReference type="Gene3D" id="1.10.510.10">
    <property type="entry name" value="Transferase(Phosphotransferase) domain 1"/>
    <property type="match status" value="1"/>
</dbReference>
<evidence type="ECO:0000259" key="2">
    <source>
        <dbReference type="Pfam" id="PF17667"/>
    </source>
</evidence>
<evidence type="ECO:0000313" key="4">
    <source>
        <dbReference type="Proteomes" id="UP000053647"/>
    </source>
</evidence>
<dbReference type="Proteomes" id="UP000053647">
    <property type="component" value="Unassembled WGS sequence"/>
</dbReference>
<reference evidence="4" key="2">
    <citation type="submission" date="2015-01" db="EMBL/GenBank/DDBJ databases">
        <title>Evolutionary Origins and Diversification of the Mycorrhizal Mutualists.</title>
        <authorList>
            <consortium name="DOE Joint Genome Institute"/>
            <consortium name="Mycorrhizal Genomics Consortium"/>
            <person name="Kohler A."/>
            <person name="Kuo A."/>
            <person name="Nagy L.G."/>
            <person name="Floudas D."/>
            <person name="Copeland A."/>
            <person name="Barry K.W."/>
            <person name="Cichocki N."/>
            <person name="Veneault-Fourrey C."/>
            <person name="LaButti K."/>
            <person name="Lindquist E.A."/>
            <person name="Lipzen A."/>
            <person name="Lundell T."/>
            <person name="Morin E."/>
            <person name="Murat C."/>
            <person name="Riley R."/>
            <person name="Ohm R."/>
            <person name="Sun H."/>
            <person name="Tunlid A."/>
            <person name="Henrissat B."/>
            <person name="Grigoriev I.V."/>
            <person name="Hibbett D.S."/>
            <person name="Martin F."/>
        </authorList>
    </citation>
    <scope>NUCLEOTIDE SEQUENCE [LARGE SCALE GENOMIC DNA]</scope>
    <source>
        <strain evidence="4">ATCC 200175</strain>
    </source>
</reference>
<proteinExistence type="predicted"/>
<organism evidence="3 4">
    <name type="scientific">Paxillus involutus ATCC 200175</name>
    <dbReference type="NCBI Taxonomy" id="664439"/>
    <lineage>
        <taxon>Eukaryota</taxon>
        <taxon>Fungi</taxon>
        <taxon>Dikarya</taxon>
        <taxon>Basidiomycota</taxon>
        <taxon>Agaricomycotina</taxon>
        <taxon>Agaricomycetes</taxon>
        <taxon>Agaricomycetidae</taxon>
        <taxon>Boletales</taxon>
        <taxon>Paxilineae</taxon>
        <taxon>Paxillaceae</taxon>
        <taxon>Paxillus</taxon>
    </lineage>
</organism>
<dbReference type="HOGENOM" id="CLU_1082217_0_0_1"/>
<name>A0A0C9TD06_PAXIN</name>
<dbReference type="OrthoDB" id="5569250at2759"/>
<dbReference type="InterPro" id="IPR011009">
    <property type="entry name" value="Kinase-like_dom_sf"/>
</dbReference>
<reference evidence="3 4" key="1">
    <citation type="submission" date="2014-06" db="EMBL/GenBank/DDBJ databases">
        <authorList>
            <consortium name="DOE Joint Genome Institute"/>
            <person name="Kuo A."/>
            <person name="Kohler A."/>
            <person name="Nagy L.G."/>
            <person name="Floudas D."/>
            <person name="Copeland A."/>
            <person name="Barry K.W."/>
            <person name="Cichocki N."/>
            <person name="Veneault-Fourrey C."/>
            <person name="LaButti K."/>
            <person name="Lindquist E.A."/>
            <person name="Lipzen A."/>
            <person name="Lundell T."/>
            <person name="Morin E."/>
            <person name="Murat C."/>
            <person name="Sun H."/>
            <person name="Tunlid A."/>
            <person name="Henrissat B."/>
            <person name="Grigoriev I.V."/>
            <person name="Hibbett D.S."/>
            <person name="Martin F."/>
            <person name="Nordberg H.P."/>
            <person name="Cantor M.N."/>
            <person name="Hua S.X."/>
        </authorList>
    </citation>
    <scope>NUCLEOTIDE SEQUENCE [LARGE SCALE GENOMIC DNA]</scope>
    <source>
        <strain evidence="3 4">ATCC 200175</strain>
    </source>
</reference>
<gene>
    <name evidence="3" type="ORF">PAXINDRAFT_21599</name>
</gene>